<evidence type="ECO:0000313" key="4">
    <source>
        <dbReference type="Proteomes" id="UP000193642"/>
    </source>
</evidence>
<evidence type="ECO:0000259" key="2">
    <source>
        <dbReference type="PROSITE" id="PS50042"/>
    </source>
</evidence>
<dbReference type="STRING" id="329046.A0A1Y2C5K2"/>
<dbReference type="InterPro" id="IPR018488">
    <property type="entry name" value="cNMP-bd_CS"/>
</dbReference>
<dbReference type="PANTHER" id="PTHR23011:SF28">
    <property type="entry name" value="CYCLIC NUCLEOTIDE-BINDING DOMAIN CONTAINING PROTEIN"/>
    <property type="match status" value="1"/>
</dbReference>
<dbReference type="EMBL" id="MCGO01000029">
    <property type="protein sequence ID" value="ORY42157.1"/>
    <property type="molecule type" value="Genomic_DNA"/>
</dbReference>
<reference evidence="3 4" key="1">
    <citation type="submission" date="2016-07" db="EMBL/GenBank/DDBJ databases">
        <title>Pervasive Adenine N6-methylation of Active Genes in Fungi.</title>
        <authorList>
            <consortium name="DOE Joint Genome Institute"/>
            <person name="Mondo S.J."/>
            <person name="Dannebaum R.O."/>
            <person name="Kuo R.C."/>
            <person name="Labutti K."/>
            <person name="Haridas S."/>
            <person name="Kuo A."/>
            <person name="Salamov A."/>
            <person name="Ahrendt S.R."/>
            <person name="Lipzen A."/>
            <person name="Sullivan W."/>
            <person name="Andreopoulos W.B."/>
            <person name="Clum A."/>
            <person name="Lindquist E."/>
            <person name="Daum C."/>
            <person name="Ramamoorthy G.K."/>
            <person name="Gryganskyi A."/>
            <person name="Culley D."/>
            <person name="Magnuson J.K."/>
            <person name="James T.Y."/>
            <person name="O'Malley M.A."/>
            <person name="Stajich J.E."/>
            <person name="Spatafora J.W."/>
            <person name="Visel A."/>
            <person name="Grigoriev I.V."/>
        </authorList>
    </citation>
    <scope>NUCLEOTIDE SEQUENCE [LARGE SCALE GENOMIC DNA]</scope>
    <source>
        <strain evidence="3 4">JEL800</strain>
    </source>
</reference>
<organism evidence="3 4">
    <name type="scientific">Rhizoclosmatium globosum</name>
    <dbReference type="NCBI Taxonomy" id="329046"/>
    <lineage>
        <taxon>Eukaryota</taxon>
        <taxon>Fungi</taxon>
        <taxon>Fungi incertae sedis</taxon>
        <taxon>Chytridiomycota</taxon>
        <taxon>Chytridiomycota incertae sedis</taxon>
        <taxon>Chytridiomycetes</taxon>
        <taxon>Chytridiales</taxon>
        <taxon>Chytriomycetaceae</taxon>
        <taxon>Rhizoclosmatium</taxon>
    </lineage>
</organism>
<dbReference type="Pfam" id="PF00027">
    <property type="entry name" value="cNMP_binding"/>
    <property type="match status" value="1"/>
</dbReference>
<keyword evidence="4" id="KW-1185">Reference proteome</keyword>
<sequence length="1073" mass="122389">MDVHSLLIDPIPTVHQRKTTKRLDTKFIPRSVRKILEYNEARDIDTLGSTHPTAPPKLPPLQTVTPKFSNNYEITQQALDPPRISQTAPQEFKKVPKVLYFPVLRAIETDRGAHHHHSKKEVQTDPFLKTILPGEAGLMSSQNAVIRDLLAKENPNHLQYEKKFIEEKATRHDINVQVSALYDQTADFIDYNCLDYATGQPREMWTNNRALNRLETIEAKLDYLHTVFMWLVQGCWSREMWDGSKEDLEALEMAKQMARRKSRRGTELLLNTIAVFGGAVKIKSEKNKLIEDMKPPKPIPPGDVRSVGSQIRRREAAALKNPDIPACIRMLLKNEKHGEGATLEEIQRVRKILKYEHARAKIGRDILDFRENLVTPDSKNFADWVRDEEGKYFEPRPETADVNAANFSVREFISGFLKIQADNAFLYGVLGTPGITVSGPTPPGTPKTPRFSTTRRKTRVSLVQDVEVMTSNPILFARRRSGSHLRDSTTSKPLSFTANVLQKERTESLMRRKSSFAIGAGNRRTSTMAERSMSIRNRSESTYSRSESVVKLKIRRRKSSLHNTVKPLKTPAEIISYKVPNSSLWNLFHDEIVLILKKTAWDRTKDEITILFNLLRCQPAFAKMSDFVVKEVCGSSLVYREFSRNEYVFKQNEMARAWHIILSGSVSVMKTYTGDLKDEVRLRSLHPGNGFGDIGLMNDSIRTASILTNEYCEIIEISKVDYNRVIKASHRRSQDEVANFLKSMHLFSEWKHEALQIVASVMWLQVFEESQLIIKEGDPCKEIFFIKDGAVVLYKQIQYNNRPIQVRVAILGARTILCTEAIILQEESNAKKTASTTLPTPATSVATQNSVTDPNNIAGNPLMMMMPHHQTPSNRNSRFTIKAATRHDRVLLQAAYNLQLSDPVRRKTALEEGMAMDLREDWDFSKLETEDWVYEDLGDVVAMGKEKEMREIRHTVKTDTHGFSPEKRVSMRGVVKPVHDRKGVVSGGGVTLVASSASTARLELRELGASNRLLAITDEECVRIYEEEEERKQWRKFKKESMTSMLRETKADCKAEYNCVVGEKMKANTDLWR</sequence>
<comment type="caution">
    <text evidence="3">The sequence shown here is derived from an EMBL/GenBank/DDBJ whole genome shotgun (WGS) entry which is preliminary data.</text>
</comment>
<dbReference type="Gene3D" id="2.60.120.10">
    <property type="entry name" value="Jelly Rolls"/>
    <property type="match status" value="2"/>
</dbReference>
<proteinExistence type="predicted"/>
<dbReference type="SUPFAM" id="SSF51206">
    <property type="entry name" value="cAMP-binding domain-like"/>
    <property type="match status" value="2"/>
</dbReference>
<feature type="region of interest" description="Disordered" evidence="1">
    <location>
        <begin position="830"/>
        <end position="852"/>
    </location>
</feature>
<protein>
    <recommendedName>
        <fullName evidence="2">Cyclic nucleotide-binding domain-containing protein</fullName>
    </recommendedName>
</protein>
<dbReference type="InterPro" id="IPR014710">
    <property type="entry name" value="RmlC-like_jellyroll"/>
</dbReference>
<dbReference type="AlphaFoldDB" id="A0A1Y2C5K2"/>
<dbReference type="PROSITE" id="PS50042">
    <property type="entry name" value="CNMP_BINDING_3"/>
    <property type="match status" value="2"/>
</dbReference>
<dbReference type="OrthoDB" id="417078at2759"/>
<dbReference type="SMART" id="SM00100">
    <property type="entry name" value="cNMP"/>
    <property type="match status" value="2"/>
</dbReference>
<evidence type="ECO:0000313" key="3">
    <source>
        <dbReference type="EMBL" id="ORY42157.1"/>
    </source>
</evidence>
<dbReference type="CDD" id="cd00038">
    <property type="entry name" value="CAP_ED"/>
    <property type="match status" value="2"/>
</dbReference>
<feature type="domain" description="Cyclic nucleotide-binding" evidence="2">
    <location>
        <begin position="640"/>
        <end position="743"/>
    </location>
</feature>
<dbReference type="PANTHER" id="PTHR23011">
    <property type="entry name" value="CYCLIC NUCLEOTIDE-BINDING DOMAIN CONTAINING PROTEIN"/>
    <property type="match status" value="1"/>
</dbReference>
<accession>A0A1Y2C5K2</accession>
<feature type="region of interest" description="Disordered" evidence="1">
    <location>
        <begin position="437"/>
        <end position="457"/>
    </location>
</feature>
<dbReference type="InterPro" id="IPR018490">
    <property type="entry name" value="cNMP-bd_dom_sf"/>
</dbReference>
<gene>
    <name evidence="3" type="ORF">BCR33DRAFT_851701</name>
</gene>
<feature type="compositionally biased region" description="Low complexity" evidence="1">
    <location>
        <begin position="831"/>
        <end position="847"/>
    </location>
</feature>
<dbReference type="PROSITE" id="PS00888">
    <property type="entry name" value="CNMP_BINDING_1"/>
    <property type="match status" value="1"/>
</dbReference>
<evidence type="ECO:0000256" key="1">
    <source>
        <dbReference type="SAM" id="MobiDB-lite"/>
    </source>
</evidence>
<dbReference type="Proteomes" id="UP000193642">
    <property type="component" value="Unassembled WGS sequence"/>
</dbReference>
<dbReference type="InterPro" id="IPR000595">
    <property type="entry name" value="cNMP-bd_dom"/>
</dbReference>
<name>A0A1Y2C5K2_9FUNG</name>
<feature type="domain" description="Cyclic nucleotide-binding" evidence="2">
    <location>
        <begin position="746"/>
        <end position="835"/>
    </location>
</feature>